<accession>A0AAD7MTZ2</accession>
<dbReference type="EMBL" id="JARKIB010000144">
    <property type="protein sequence ID" value="KAJ7732546.1"/>
    <property type="molecule type" value="Genomic_DNA"/>
</dbReference>
<keyword evidence="2" id="KW-1185">Reference proteome</keyword>
<feature type="non-terminal residue" evidence="1">
    <location>
        <position position="1"/>
    </location>
</feature>
<protein>
    <submittedName>
        <fullName evidence="1">Uncharacterized protein</fullName>
    </submittedName>
</protein>
<reference evidence="1" key="1">
    <citation type="submission" date="2023-03" db="EMBL/GenBank/DDBJ databases">
        <title>Massive genome expansion in bonnet fungi (Mycena s.s.) driven by repeated elements and novel gene families across ecological guilds.</title>
        <authorList>
            <consortium name="Lawrence Berkeley National Laboratory"/>
            <person name="Harder C.B."/>
            <person name="Miyauchi S."/>
            <person name="Viragh M."/>
            <person name="Kuo A."/>
            <person name="Thoen E."/>
            <person name="Andreopoulos B."/>
            <person name="Lu D."/>
            <person name="Skrede I."/>
            <person name="Drula E."/>
            <person name="Henrissat B."/>
            <person name="Morin E."/>
            <person name="Kohler A."/>
            <person name="Barry K."/>
            <person name="LaButti K."/>
            <person name="Morin E."/>
            <person name="Salamov A."/>
            <person name="Lipzen A."/>
            <person name="Mereny Z."/>
            <person name="Hegedus B."/>
            <person name="Baldrian P."/>
            <person name="Stursova M."/>
            <person name="Weitz H."/>
            <person name="Taylor A."/>
            <person name="Grigoriev I.V."/>
            <person name="Nagy L.G."/>
            <person name="Martin F."/>
            <person name="Kauserud H."/>
        </authorList>
    </citation>
    <scope>NUCLEOTIDE SEQUENCE</scope>
    <source>
        <strain evidence="1">CBHHK182m</strain>
    </source>
</reference>
<comment type="caution">
    <text evidence="1">The sequence shown here is derived from an EMBL/GenBank/DDBJ whole genome shotgun (WGS) entry which is preliminary data.</text>
</comment>
<name>A0AAD7MTZ2_9AGAR</name>
<proteinExistence type="predicted"/>
<feature type="non-terminal residue" evidence="1">
    <location>
        <position position="95"/>
    </location>
</feature>
<dbReference type="Proteomes" id="UP001215598">
    <property type="component" value="Unassembled WGS sequence"/>
</dbReference>
<evidence type="ECO:0000313" key="1">
    <source>
        <dbReference type="EMBL" id="KAJ7732546.1"/>
    </source>
</evidence>
<sequence length="95" mass="10718">SPREDTPPGYLFHCPPTEFQTAPTSFRWPECPAYWSLDPSGAERLSTEEATQLGFPSFQLTTRVHGWSWDAGVYAGLRQFHQGKGFDPESQDVAR</sequence>
<evidence type="ECO:0000313" key="2">
    <source>
        <dbReference type="Proteomes" id="UP001215598"/>
    </source>
</evidence>
<dbReference type="AlphaFoldDB" id="A0AAD7MTZ2"/>
<gene>
    <name evidence="1" type="ORF">B0H16DRAFT_1253636</name>
</gene>
<organism evidence="1 2">
    <name type="scientific">Mycena metata</name>
    <dbReference type="NCBI Taxonomy" id="1033252"/>
    <lineage>
        <taxon>Eukaryota</taxon>
        <taxon>Fungi</taxon>
        <taxon>Dikarya</taxon>
        <taxon>Basidiomycota</taxon>
        <taxon>Agaricomycotina</taxon>
        <taxon>Agaricomycetes</taxon>
        <taxon>Agaricomycetidae</taxon>
        <taxon>Agaricales</taxon>
        <taxon>Marasmiineae</taxon>
        <taxon>Mycenaceae</taxon>
        <taxon>Mycena</taxon>
    </lineage>
</organism>